<sequence length="612" mass="70071">MEDVPESEAVSFNPGFNFYSPCRCVDIAAEVTDEQEPSETSTDSDDYIEFTFVCREGQIHQTFSIFNRDPLERTDQDQSDKKPTEFSPRLELEKSVADDRGEGRDPPSFSSEVDELESVPVEEDCIWKPTLIDSSRRCKKCNSMSSSSEVDELEGVPVEEYCIWKPRLVESSSRYKKCNSTGSASKKWKLSDLLLHRRSNSEGKDSFLFLALKNRELKAEKQGRVETQSDKKPTELSLRLQLEKPSADDSGKGRDPPPLSSEVDESESVLVEEYCIWRPKVVDSSRRFKKCNSTGSALKQWQLRDLFLLRRINSEGKEDLFLAPKNRELKDEKPGRVETQSNKKPTELSLRLQLETLLPVEKYCAWRPKVVDSSRRFKKCNSTGSVSKQWKLLDLLLLRQSNRDGKDSSFVFPTLKNREPNADKQGRVETQSNKKPSELSLRLQLEKPSAADDSGQERDPPLSSEVDELKSVPLEYCVWRPKVVDSSRRFKKCNSTGSVSKQWKLLDLLLLCRSNSEGREDSFVFLTPKNREVKVSAHEQERVETKKARKAKVSAHEVFYLQNRAWKEEEKRKTYLPYRQDLVGFFAKANVVGTTYPQRQTYMGSHGGTSSA</sequence>
<proteinExistence type="predicted"/>
<evidence type="ECO:0000313" key="2">
    <source>
        <dbReference type="Proteomes" id="UP000828048"/>
    </source>
</evidence>
<evidence type="ECO:0000313" key="1">
    <source>
        <dbReference type="EMBL" id="KAH7850636.1"/>
    </source>
</evidence>
<keyword evidence="2" id="KW-1185">Reference proteome</keyword>
<accession>A0ACB7YB99</accession>
<dbReference type="EMBL" id="CM037158">
    <property type="protein sequence ID" value="KAH7850636.1"/>
    <property type="molecule type" value="Genomic_DNA"/>
</dbReference>
<reference evidence="1 2" key="1">
    <citation type="journal article" date="2021" name="Hortic Res">
        <title>High-quality reference genome and annotation aids understanding of berry development for evergreen blueberry (Vaccinium darrowii).</title>
        <authorList>
            <person name="Yu J."/>
            <person name="Hulse-Kemp A.M."/>
            <person name="Babiker E."/>
            <person name="Staton M."/>
        </authorList>
    </citation>
    <scope>NUCLEOTIDE SEQUENCE [LARGE SCALE GENOMIC DNA]</scope>
    <source>
        <strain evidence="2">cv. NJ 8807/NJ 8810</strain>
        <tissue evidence="1">Young leaf</tissue>
    </source>
</reference>
<dbReference type="Proteomes" id="UP000828048">
    <property type="component" value="Chromosome 8"/>
</dbReference>
<protein>
    <submittedName>
        <fullName evidence="1">Uncharacterized protein</fullName>
    </submittedName>
</protein>
<organism evidence="1 2">
    <name type="scientific">Vaccinium darrowii</name>
    <dbReference type="NCBI Taxonomy" id="229202"/>
    <lineage>
        <taxon>Eukaryota</taxon>
        <taxon>Viridiplantae</taxon>
        <taxon>Streptophyta</taxon>
        <taxon>Embryophyta</taxon>
        <taxon>Tracheophyta</taxon>
        <taxon>Spermatophyta</taxon>
        <taxon>Magnoliopsida</taxon>
        <taxon>eudicotyledons</taxon>
        <taxon>Gunneridae</taxon>
        <taxon>Pentapetalae</taxon>
        <taxon>asterids</taxon>
        <taxon>Ericales</taxon>
        <taxon>Ericaceae</taxon>
        <taxon>Vaccinioideae</taxon>
        <taxon>Vaccinieae</taxon>
        <taxon>Vaccinium</taxon>
    </lineage>
</organism>
<comment type="caution">
    <text evidence="1">The sequence shown here is derived from an EMBL/GenBank/DDBJ whole genome shotgun (WGS) entry which is preliminary data.</text>
</comment>
<name>A0ACB7YB99_9ERIC</name>
<gene>
    <name evidence="1" type="ORF">Vadar_000694</name>
</gene>